<accession>A0A9P9EBV4</accession>
<dbReference type="PANTHER" id="PTHR28280">
    <property type="entry name" value="SHUTTLING PRE-60S FACTOR ECM1"/>
    <property type="match status" value="1"/>
</dbReference>
<keyword evidence="9" id="KW-1185">Reference proteome</keyword>
<dbReference type="GO" id="GO:0005730">
    <property type="term" value="C:nucleolus"/>
    <property type="evidence" value="ECO:0007669"/>
    <property type="project" value="TreeGrafter"/>
</dbReference>
<feature type="compositionally biased region" description="Low complexity" evidence="7">
    <location>
        <begin position="149"/>
        <end position="167"/>
    </location>
</feature>
<evidence type="ECO:0000256" key="3">
    <source>
        <dbReference type="ARBA" id="ARBA00022448"/>
    </source>
</evidence>
<keyword evidence="4" id="KW-0963">Cytoplasm</keyword>
<feature type="compositionally biased region" description="Basic and acidic residues" evidence="7">
    <location>
        <begin position="22"/>
        <end position="32"/>
    </location>
</feature>
<comment type="caution">
    <text evidence="8">The sequence shown here is derived from an EMBL/GenBank/DDBJ whole genome shotgun (WGS) entry which is preliminary data.</text>
</comment>
<evidence type="ECO:0000256" key="2">
    <source>
        <dbReference type="ARBA" id="ARBA00004496"/>
    </source>
</evidence>
<proteinExistence type="predicted"/>
<dbReference type="InterPro" id="IPR053278">
    <property type="entry name" value="Pre-60S_factor_ECM1"/>
</dbReference>
<comment type="subcellular location">
    <subcellularLocation>
        <location evidence="2">Cytoplasm</location>
    </subcellularLocation>
    <subcellularLocation>
        <location evidence="1">Nucleus</location>
    </subcellularLocation>
</comment>
<sequence length="175" mass="19049">MAKKGPSSRSRAARRATSPSIDTDKSLKDVKPPSRTASSARPSVLAVHHSAGVQKKSKGGRKSQMSAKARRRHEKGLEMAEAVIERTYRKTEKSIDRSRGVKQRAKAWEDINKIAEAEEQRDKQLAMKDDEGGDGWETDEDMGGASKDTLTAPAVAAPAPAETVPLPMDDDDEIL</sequence>
<feature type="compositionally biased region" description="Acidic residues" evidence="7">
    <location>
        <begin position="131"/>
        <end position="142"/>
    </location>
</feature>
<dbReference type="GO" id="GO:0030687">
    <property type="term" value="C:preribosome, large subunit precursor"/>
    <property type="evidence" value="ECO:0007669"/>
    <property type="project" value="TreeGrafter"/>
</dbReference>
<feature type="region of interest" description="Disordered" evidence="7">
    <location>
        <begin position="115"/>
        <end position="175"/>
    </location>
</feature>
<evidence type="ECO:0000256" key="5">
    <source>
        <dbReference type="ARBA" id="ARBA00022517"/>
    </source>
</evidence>
<dbReference type="Proteomes" id="UP000738349">
    <property type="component" value="Unassembled WGS sequence"/>
</dbReference>
<feature type="compositionally biased region" description="Basic and acidic residues" evidence="7">
    <location>
        <begin position="88"/>
        <end position="99"/>
    </location>
</feature>
<reference evidence="8" key="1">
    <citation type="journal article" date="2021" name="Nat. Commun.">
        <title>Genetic determinants of endophytism in the Arabidopsis root mycobiome.</title>
        <authorList>
            <person name="Mesny F."/>
            <person name="Miyauchi S."/>
            <person name="Thiergart T."/>
            <person name="Pickel B."/>
            <person name="Atanasova L."/>
            <person name="Karlsson M."/>
            <person name="Huettel B."/>
            <person name="Barry K.W."/>
            <person name="Haridas S."/>
            <person name="Chen C."/>
            <person name="Bauer D."/>
            <person name="Andreopoulos W."/>
            <person name="Pangilinan J."/>
            <person name="LaButti K."/>
            <person name="Riley R."/>
            <person name="Lipzen A."/>
            <person name="Clum A."/>
            <person name="Drula E."/>
            <person name="Henrissat B."/>
            <person name="Kohler A."/>
            <person name="Grigoriev I.V."/>
            <person name="Martin F.M."/>
            <person name="Hacquard S."/>
        </authorList>
    </citation>
    <scope>NUCLEOTIDE SEQUENCE</scope>
    <source>
        <strain evidence="8">MPI-CAGE-AT-0147</strain>
    </source>
</reference>
<dbReference type="InterPro" id="IPR022784">
    <property type="entry name" value="Ribosome_bgen_Alb1"/>
</dbReference>
<dbReference type="PANTHER" id="PTHR28280:SF1">
    <property type="entry name" value="SHUTTLING PRE-60S FACTOR ECM1"/>
    <property type="match status" value="1"/>
</dbReference>
<evidence type="ECO:0000256" key="7">
    <source>
        <dbReference type="SAM" id="MobiDB-lite"/>
    </source>
</evidence>
<feature type="region of interest" description="Disordered" evidence="7">
    <location>
        <begin position="88"/>
        <end position="107"/>
    </location>
</feature>
<evidence type="ECO:0000313" key="9">
    <source>
        <dbReference type="Proteomes" id="UP000738349"/>
    </source>
</evidence>
<evidence type="ECO:0000313" key="8">
    <source>
        <dbReference type="EMBL" id="KAH7136434.1"/>
    </source>
</evidence>
<dbReference type="GO" id="GO:0000055">
    <property type="term" value="P:ribosomal large subunit export from nucleus"/>
    <property type="evidence" value="ECO:0007669"/>
    <property type="project" value="TreeGrafter"/>
</dbReference>
<dbReference type="Pfam" id="PF09135">
    <property type="entry name" value="Alb1"/>
    <property type="match status" value="1"/>
</dbReference>
<dbReference type="GO" id="GO:0005737">
    <property type="term" value="C:cytoplasm"/>
    <property type="evidence" value="ECO:0007669"/>
    <property type="project" value="UniProtKB-SubCell"/>
</dbReference>
<feature type="compositionally biased region" description="Basic and acidic residues" evidence="7">
    <location>
        <begin position="115"/>
        <end position="130"/>
    </location>
</feature>
<dbReference type="OrthoDB" id="5304887at2759"/>
<protein>
    <submittedName>
        <fullName evidence="8">Alb1-domain-containing protein</fullName>
    </submittedName>
</protein>
<dbReference type="EMBL" id="JAGMUV010000013">
    <property type="protein sequence ID" value="KAH7136434.1"/>
    <property type="molecule type" value="Genomic_DNA"/>
</dbReference>
<organism evidence="8 9">
    <name type="scientific">Dactylonectria macrodidyma</name>
    <dbReference type="NCBI Taxonomy" id="307937"/>
    <lineage>
        <taxon>Eukaryota</taxon>
        <taxon>Fungi</taxon>
        <taxon>Dikarya</taxon>
        <taxon>Ascomycota</taxon>
        <taxon>Pezizomycotina</taxon>
        <taxon>Sordariomycetes</taxon>
        <taxon>Hypocreomycetidae</taxon>
        <taxon>Hypocreales</taxon>
        <taxon>Nectriaceae</taxon>
        <taxon>Dactylonectria</taxon>
    </lineage>
</organism>
<feature type="region of interest" description="Disordered" evidence="7">
    <location>
        <begin position="1"/>
        <end position="80"/>
    </location>
</feature>
<keyword evidence="3" id="KW-0813">Transport</keyword>
<evidence type="ECO:0000256" key="1">
    <source>
        <dbReference type="ARBA" id="ARBA00004123"/>
    </source>
</evidence>
<name>A0A9P9EBV4_9HYPO</name>
<keyword evidence="6" id="KW-0539">Nucleus</keyword>
<keyword evidence="5" id="KW-0690">Ribosome biogenesis</keyword>
<dbReference type="AlphaFoldDB" id="A0A9P9EBV4"/>
<feature type="compositionally biased region" description="Low complexity" evidence="7">
    <location>
        <begin position="33"/>
        <end position="43"/>
    </location>
</feature>
<gene>
    <name evidence="8" type="ORF">EDB81DRAFT_79379</name>
</gene>
<evidence type="ECO:0000256" key="6">
    <source>
        <dbReference type="ARBA" id="ARBA00023242"/>
    </source>
</evidence>
<evidence type="ECO:0000256" key="4">
    <source>
        <dbReference type="ARBA" id="ARBA00022490"/>
    </source>
</evidence>